<evidence type="ECO:0000313" key="2">
    <source>
        <dbReference type="EMBL" id="MBU5491259.1"/>
    </source>
</evidence>
<comment type="caution">
    <text evidence="2">The sequence shown here is derived from an EMBL/GenBank/DDBJ whole genome shotgun (WGS) entry which is preliminary data.</text>
</comment>
<dbReference type="Proteomes" id="UP000783588">
    <property type="component" value="Unassembled WGS sequence"/>
</dbReference>
<accession>A0ABS6EWN6</accession>
<keyword evidence="1" id="KW-1133">Transmembrane helix</keyword>
<proteinExistence type="predicted"/>
<dbReference type="EMBL" id="JAHLQI010000007">
    <property type="protein sequence ID" value="MBU5491259.1"/>
    <property type="molecule type" value="Genomic_DNA"/>
</dbReference>
<reference evidence="2 3" key="1">
    <citation type="submission" date="2021-06" db="EMBL/GenBank/DDBJ databases">
        <authorList>
            <person name="Sun Q."/>
            <person name="Li D."/>
        </authorList>
    </citation>
    <scope>NUCLEOTIDE SEQUENCE [LARGE SCALE GENOMIC DNA]</scope>
    <source>
        <strain evidence="2 3">MSJd-7</strain>
    </source>
</reference>
<keyword evidence="1" id="KW-0472">Membrane</keyword>
<protein>
    <submittedName>
        <fullName evidence="2">Uncharacterized protein</fullName>
    </submittedName>
</protein>
<keyword evidence="3" id="KW-1185">Reference proteome</keyword>
<keyword evidence="1" id="KW-0812">Transmembrane</keyword>
<evidence type="ECO:0000313" key="3">
    <source>
        <dbReference type="Proteomes" id="UP000783588"/>
    </source>
</evidence>
<evidence type="ECO:0000256" key="1">
    <source>
        <dbReference type="SAM" id="Phobius"/>
    </source>
</evidence>
<dbReference type="RefSeq" id="WP_216470973.1">
    <property type="nucleotide sequence ID" value="NZ_JAHLQI010000007.1"/>
</dbReference>
<gene>
    <name evidence="2" type="ORF">KQI75_11640</name>
</gene>
<feature type="transmembrane region" description="Helical" evidence="1">
    <location>
        <begin position="51"/>
        <end position="71"/>
    </location>
</feature>
<organism evidence="2 3">
    <name type="scientific">Butyricicoccus intestinisimiae</name>
    <dbReference type="NCBI Taxonomy" id="2841509"/>
    <lineage>
        <taxon>Bacteria</taxon>
        <taxon>Bacillati</taxon>
        <taxon>Bacillota</taxon>
        <taxon>Clostridia</taxon>
        <taxon>Eubacteriales</taxon>
        <taxon>Butyricicoccaceae</taxon>
        <taxon>Butyricicoccus</taxon>
    </lineage>
</organism>
<sequence length="72" mass="8285">MNEREIQEVLEIANTPARRKELDCAMDFMKTCDSKHDKTENHEEISLVETVFTSFMFCLVIGLMLITGILFG</sequence>
<name>A0ABS6EWN6_9FIRM</name>